<keyword evidence="2" id="KW-1185">Reference proteome</keyword>
<dbReference type="AlphaFoldDB" id="A0A099T0Q0"/>
<name>A0A099T0Q0_METMT</name>
<evidence type="ECO:0000313" key="1">
    <source>
        <dbReference type="EMBL" id="KGK97663.1"/>
    </source>
</evidence>
<evidence type="ECO:0000313" key="2">
    <source>
        <dbReference type="Proteomes" id="UP000029859"/>
    </source>
</evidence>
<dbReference type="EMBL" id="JRHO01000014">
    <property type="protein sequence ID" value="KGK97663.1"/>
    <property type="molecule type" value="Genomic_DNA"/>
</dbReference>
<proteinExistence type="predicted"/>
<reference evidence="1 2" key="1">
    <citation type="submission" date="2014-09" db="EMBL/GenBank/DDBJ databases">
        <title>Draft genome sequence of an obligately methylotrophic methanogen, Methanococcoides methylutens, isolated from marine sediment.</title>
        <authorList>
            <person name="Guan Y."/>
            <person name="Ngugi D.K."/>
            <person name="Blom J."/>
            <person name="Ali S."/>
            <person name="Ferry J.G."/>
            <person name="Stingl U."/>
        </authorList>
    </citation>
    <scope>NUCLEOTIDE SEQUENCE [LARGE SCALE GENOMIC DNA]</scope>
    <source>
        <strain evidence="1 2">DSM 2657</strain>
    </source>
</reference>
<gene>
    <name evidence="1" type="ORF">LI82_07715</name>
</gene>
<protein>
    <submittedName>
        <fullName evidence="1">Uncharacterized protein</fullName>
    </submittedName>
</protein>
<comment type="caution">
    <text evidence="1">The sequence shown here is derived from an EMBL/GenBank/DDBJ whole genome shotgun (WGS) entry which is preliminary data.</text>
</comment>
<organism evidence="1 2">
    <name type="scientific">Methanococcoides methylutens</name>
    <dbReference type="NCBI Taxonomy" id="2226"/>
    <lineage>
        <taxon>Archaea</taxon>
        <taxon>Methanobacteriati</taxon>
        <taxon>Methanobacteriota</taxon>
        <taxon>Stenosarchaea group</taxon>
        <taxon>Methanomicrobia</taxon>
        <taxon>Methanosarcinales</taxon>
        <taxon>Methanosarcinaceae</taxon>
        <taxon>Methanococcoides</taxon>
    </lineage>
</organism>
<sequence>MWVCLNSRAGLKGRLKQFNSTINGKTKHVGADRFMYKYQNLQDLLNVLFVSVRPFICDVKTNYPEDLRTMGKVAKFEYECFATYIEKFNCLPEFNDKAKSHKLSLQSNKKEKEE</sequence>
<accession>A0A099T0Q0</accession>
<dbReference type="Proteomes" id="UP000029859">
    <property type="component" value="Unassembled WGS sequence"/>
</dbReference>